<gene>
    <name evidence="5" type="ORF">WM40_15470</name>
</gene>
<dbReference type="PANTHER" id="PTHR46796:SF12">
    <property type="entry name" value="HTH-TYPE DNA-BINDING TRANSCRIPTIONAL ACTIVATOR EUTR"/>
    <property type="match status" value="1"/>
</dbReference>
<comment type="caution">
    <text evidence="5">The sequence shown here is derived from an EMBL/GenBank/DDBJ whole genome shotgun (WGS) entry which is preliminary data.</text>
</comment>
<dbReference type="GO" id="GO:0003700">
    <property type="term" value="F:DNA-binding transcription factor activity"/>
    <property type="evidence" value="ECO:0007669"/>
    <property type="project" value="InterPro"/>
</dbReference>
<name>A0A0F5JZH2_9BURK</name>
<keyword evidence="1" id="KW-0805">Transcription regulation</keyword>
<keyword evidence="2" id="KW-0238">DNA-binding</keyword>
<evidence type="ECO:0000256" key="3">
    <source>
        <dbReference type="ARBA" id="ARBA00023163"/>
    </source>
</evidence>
<dbReference type="SMART" id="SM00342">
    <property type="entry name" value="HTH_ARAC"/>
    <property type="match status" value="1"/>
</dbReference>
<evidence type="ECO:0000259" key="4">
    <source>
        <dbReference type="PROSITE" id="PS01124"/>
    </source>
</evidence>
<dbReference type="SUPFAM" id="SSF46689">
    <property type="entry name" value="Homeodomain-like"/>
    <property type="match status" value="1"/>
</dbReference>
<keyword evidence="6" id="KW-1185">Reference proteome</keyword>
<dbReference type="OrthoDB" id="9146493at2"/>
<dbReference type="InterPro" id="IPR018062">
    <property type="entry name" value="HTH_AraC-typ_CS"/>
</dbReference>
<dbReference type="STRING" id="28092.WM40_15470"/>
<keyword evidence="3" id="KW-0804">Transcription</keyword>
<dbReference type="AlphaFoldDB" id="A0A0F5JZH2"/>
<dbReference type="InterPro" id="IPR050204">
    <property type="entry name" value="AraC_XylS_family_regulators"/>
</dbReference>
<dbReference type="PANTHER" id="PTHR46796">
    <property type="entry name" value="HTH-TYPE TRANSCRIPTIONAL ACTIVATOR RHAS-RELATED"/>
    <property type="match status" value="1"/>
</dbReference>
<evidence type="ECO:0000313" key="5">
    <source>
        <dbReference type="EMBL" id="KKB62707.1"/>
    </source>
</evidence>
<feature type="domain" description="HTH araC/xylS-type" evidence="4">
    <location>
        <begin position="374"/>
        <end position="476"/>
    </location>
</feature>
<evidence type="ECO:0000256" key="2">
    <source>
        <dbReference type="ARBA" id="ARBA00023125"/>
    </source>
</evidence>
<evidence type="ECO:0000256" key="1">
    <source>
        <dbReference type="ARBA" id="ARBA00023015"/>
    </source>
</evidence>
<dbReference type="Pfam" id="PF12833">
    <property type="entry name" value="HTH_18"/>
    <property type="match status" value="1"/>
</dbReference>
<dbReference type="Gene3D" id="1.10.10.60">
    <property type="entry name" value="Homeodomain-like"/>
    <property type="match status" value="1"/>
</dbReference>
<dbReference type="GO" id="GO:0043565">
    <property type="term" value="F:sequence-specific DNA binding"/>
    <property type="evidence" value="ECO:0007669"/>
    <property type="project" value="InterPro"/>
</dbReference>
<dbReference type="Proteomes" id="UP000033618">
    <property type="component" value="Unassembled WGS sequence"/>
</dbReference>
<proteinExistence type="predicted"/>
<dbReference type="InterPro" id="IPR009057">
    <property type="entry name" value="Homeodomain-like_sf"/>
</dbReference>
<dbReference type="RefSeq" id="WP_024905029.1">
    <property type="nucleotide sequence ID" value="NZ_CADFGU010000012.1"/>
</dbReference>
<evidence type="ECO:0000313" key="6">
    <source>
        <dbReference type="Proteomes" id="UP000033618"/>
    </source>
</evidence>
<dbReference type="InterPro" id="IPR018060">
    <property type="entry name" value="HTH_AraC"/>
</dbReference>
<sequence length="476" mass="53687">MSTSLYFAVASTLSTSHPSATYCAKMLAGQYSEAATIAAARADYDRAGFQPTYADMQAYADVQLVLGRYEDAEETYRRAQKSMLGDRGTMRAALSRNAGWQALFQNHMGTALMCFRRVMEDELATPIQKCECTVGTILVLFNLGRLDTVRLRLETLGELARDADDPRWRRLADTLRHELLAQYRLRASEPLSDHIYWRSVILEFVPNALVDGLAILSDDNTPAIEVLSKRADFLNNLLVLSRGSHAGLAQIDTYLRWSQSAGLHGYHRGLRLEVALAALASKSADVAENMLRMFRDVSMHANQNARWYLEYLYCHSKVHQQHGRMLEHAQTYGRYALLSIKHVRADSEAMPTAPEERVIPAPDDLSARLPGKYRRAYRYLVDHLECADLSVREVANHIGVSERALQAAFKTHLGLSPSELIRGKRMEHIRGELMANDDQAASVLQIASRWGVQHRSTLLNGYRKMYREAPSETLSR</sequence>
<dbReference type="EMBL" id="LAQU01000016">
    <property type="protein sequence ID" value="KKB62707.1"/>
    <property type="molecule type" value="Genomic_DNA"/>
</dbReference>
<organism evidence="5 6">
    <name type="scientific">Robbsia andropogonis</name>
    <dbReference type="NCBI Taxonomy" id="28092"/>
    <lineage>
        <taxon>Bacteria</taxon>
        <taxon>Pseudomonadati</taxon>
        <taxon>Pseudomonadota</taxon>
        <taxon>Betaproteobacteria</taxon>
        <taxon>Burkholderiales</taxon>
        <taxon>Burkholderiaceae</taxon>
        <taxon>Robbsia</taxon>
    </lineage>
</organism>
<dbReference type="PROSITE" id="PS01124">
    <property type="entry name" value="HTH_ARAC_FAMILY_2"/>
    <property type="match status" value="1"/>
</dbReference>
<dbReference type="PATRIC" id="fig|28092.6.peg.3652"/>
<reference evidence="5 6" key="1">
    <citation type="submission" date="2015-03" db="EMBL/GenBank/DDBJ databases">
        <title>Draft Genome Sequence of Burkholderia andropogonis type strain ICMP2807, isolated from Sorghum bicolor.</title>
        <authorList>
            <person name="Lopes-Santos L."/>
            <person name="Castro D.B."/>
            <person name="Ottoboni L.M."/>
            <person name="Park D."/>
            <person name="Weirc B.S."/>
            <person name="Destefano S.A."/>
        </authorList>
    </citation>
    <scope>NUCLEOTIDE SEQUENCE [LARGE SCALE GENOMIC DNA]</scope>
    <source>
        <strain evidence="5 6">ICMP2807</strain>
    </source>
</reference>
<accession>A0A0F5JZH2</accession>
<dbReference type="PROSITE" id="PS00041">
    <property type="entry name" value="HTH_ARAC_FAMILY_1"/>
    <property type="match status" value="1"/>
</dbReference>
<protein>
    <recommendedName>
        <fullName evidence="4">HTH araC/xylS-type domain-containing protein</fullName>
    </recommendedName>
</protein>